<dbReference type="Proteomes" id="UP001164286">
    <property type="component" value="Unassembled WGS sequence"/>
</dbReference>
<evidence type="ECO:0000313" key="3">
    <source>
        <dbReference type="Proteomes" id="UP001164286"/>
    </source>
</evidence>
<name>A0AA38LTI5_9TREE</name>
<feature type="compositionally biased region" description="Pro residues" evidence="1">
    <location>
        <begin position="1"/>
        <end position="11"/>
    </location>
</feature>
<dbReference type="GeneID" id="77732732"/>
<evidence type="ECO:0000256" key="1">
    <source>
        <dbReference type="SAM" id="MobiDB-lite"/>
    </source>
</evidence>
<dbReference type="EMBL" id="JAKWFO010000005">
    <property type="protein sequence ID" value="KAI9636927.1"/>
    <property type="molecule type" value="Genomic_DNA"/>
</dbReference>
<dbReference type="AlphaFoldDB" id="A0AA38LTI5"/>
<feature type="compositionally biased region" description="Low complexity" evidence="1">
    <location>
        <begin position="47"/>
        <end position="69"/>
    </location>
</feature>
<feature type="compositionally biased region" description="Polar residues" evidence="1">
    <location>
        <begin position="201"/>
        <end position="214"/>
    </location>
</feature>
<feature type="region of interest" description="Disordered" evidence="1">
    <location>
        <begin position="1"/>
        <end position="85"/>
    </location>
</feature>
<sequence length="451" mass="47287">MSSPISIPPSPRSSSVQSALTDAISTPVSSSIASSSHTHVHVNAKAGPSNSSRSGSGSGSGSRPPSTRRATQTPPSIKKDWAPITRVSGSGAAVVSVAGKVGTGEQSEISKRGEGVERGLSELIIRSDRTPDKKLSTLSTRTSASRMARRSSSERREAEEVGSPTGKKGWGISLVSGAVNAGVYGAALGVTAYKLWTQSSTQTFDPSIPSSKSAPANLASNNDNESEEDEAGPSTSPARISPALPAAPLTSEIAPPPAYRERDHADNLEWSDELDDEDLITPNTSRTPTVRISSHQHPLLHNTPSRSAGKKRRPRIPSGGLPKRSTLGLGGMTPPLVRPTTPPSDDNASNPIPIGEEAVATVVEGQEEILDRLDGMTLRIQRLILEGQAALIRKPEDMDGGRHARGNASGSWSRRGRGGSPRPTREGPVAGQGKVIRSRRSLPVVEVTMGQ</sequence>
<feature type="region of interest" description="Disordered" evidence="1">
    <location>
        <begin position="395"/>
        <end position="451"/>
    </location>
</feature>
<comment type="caution">
    <text evidence="2">The sequence shown here is derived from an EMBL/GenBank/DDBJ whole genome shotgun (WGS) entry which is preliminary data.</text>
</comment>
<keyword evidence="3" id="KW-1185">Reference proteome</keyword>
<dbReference type="RefSeq" id="XP_052946704.1">
    <property type="nucleotide sequence ID" value="XM_053093527.1"/>
</dbReference>
<feature type="compositionally biased region" description="Polar residues" evidence="1">
    <location>
        <begin position="281"/>
        <end position="306"/>
    </location>
</feature>
<feature type="region of interest" description="Disordered" evidence="1">
    <location>
        <begin position="201"/>
        <end position="352"/>
    </location>
</feature>
<gene>
    <name evidence="2" type="ORF">MKK02DRAFT_45634</name>
</gene>
<feature type="compositionally biased region" description="Low complexity" evidence="1">
    <location>
        <begin position="136"/>
        <end position="146"/>
    </location>
</feature>
<evidence type="ECO:0000313" key="2">
    <source>
        <dbReference type="EMBL" id="KAI9636927.1"/>
    </source>
</evidence>
<reference evidence="2" key="1">
    <citation type="journal article" date="2022" name="G3 (Bethesda)">
        <title>High quality genome of the basidiomycete yeast Dioszegia hungarica PDD-24b-2 isolated from cloud water.</title>
        <authorList>
            <person name="Jarrige D."/>
            <person name="Haridas S."/>
            <person name="Bleykasten-Grosshans C."/>
            <person name="Joly M."/>
            <person name="Nadalig T."/>
            <person name="Sancelme M."/>
            <person name="Vuilleumier S."/>
            <person name="Grigoriev I.V."/>
            <person name="Amato P."/>
            <person name="Bringel F."/>
        </authorList>
    </citation>
    <scope>NUCLEOTIDE SEQUENCE</scope>
    <source>
        <strain evidence="2">PDD-24b-2</strain>
    </source>
</reference>
<feature type="compositionally biased region" description="Low complexity" evidence="1">
    <location>
        <begin position="23"/>
        <end position="37"/>
    </location>
</feature>
<organism evidence="2 3">
    <name type="scientific">Dioszegia hungarica</name>
    <dbReference type="NCBI Taxonomy" id="4972"/>
    <lineage>
        <taxon>Eukaryota</taxon>
        <taxon>Fungi</taxon>
        <taxon>Dikarya</taxon>
        <taxon>Basidiomycota</taxon>
        <taxon>Agaricomycotina</taxon>
        <taxon>Tremellomycetes</taxon>
        <taxon>Tremellales</taxon>
        <taxon>Bulleribasidiaceae</taxon>
        <taxon>Dioszegia</taxon>
    </lineage>
</organism>
<feature type="compositionally biased region" description="Acidic residues" evidence="1">
    <location>
        <begin position="269"/>
        <end position="279"/>
    </location>
</feature>
<proteinExistence type="predicted"/>
<accession>A0AA38LTI5</accession>
<feature type="region of interest" description="Disordered" evidence="1">
    <location>
        <begin position="128"/>
        <end position="172"/>
    </location>
</feature>
<protein>
    <submittedName>
        <fullName evidence="2">Uncharacterized protein</fullName>
    </submittedName>
</protein>